<dbReference type="PRINTS" id="PR00120">
    <property type="entry name" value="HATPASE"/>
</dbReference>
<dbReference type="InterPro" id="IPR051014">
    <property type="entry name" value="Cation_Transport_ATPase_IB"/>
</dbReference>
<comment type="caution">
    <text evidence="9">The sequence shown here is derived from an EMBL/GenBank/DDBJ whole genome shotgun (WGS) entry which is preliminary data.</text>
</comment>
<evidence type="ECO:0000256" key="1">
    <source>
        <dbReference type="ARBA" id="ARBA00004651"/>
    </source>
</evidence>
<feature type="domain" description="P-type ATPase A" evidence="8">
    <location>
        <begin position="225"/>
        <end position="313"/>
    </location>
</feature>
<dbReference type="SFLD" id="SFLDS00003">
    <property type="entry name" value="Haloacid_Dehalogenase"/>
    <property type="match status" value="1"/>
</dbReference>
<dbReference type="Pfam" id="PF00702">
    <property type="entry name" value="Hydrolase"/>
    <property type="match status" value="1"/>
</dbReference>
<protein>
    <submittedName>
        <fullName evidence="9">Heavy metal translocating P-type ATPase</fullName>
        <ecNumber evidence="9">3.6.3.-</ecNumber>
    </submittedName>
</protein>
<dbReference type="PRINTS" id="PR00119">
    <property type="entry name" value="CATATPASE"/>
</dbReference>
<dbReference type="RefSeq" id="WP_006303761.1">
    <property type="nucleotide sequence ID" value="NZ_AEDQ01000014.1"/>
</dbReference>
<name>A0ABN0B1B6_9ACTN</name>
<dbReference type="SUPFAM" id="SSF81653">
    <property type="entry name" value="Calcium ATPase, transduction domain A"/>
    <property type="match status" value="1"/>
</dbReference>
<comment type="similarity">
    <text evidence="2 7">Belongs to the cation transport ATPase (P-type) (TC 3.A.3) family. Type IB subfamily.</text>
</comment>
<dbReference type="EC" id="3.6.3.-" evidence="9"/>
<dbReference type="PROSITE" id="PS01229">
    <property type="entry name" value="COF_2"/>
    <property type="match status" value="1"/>
</dbReference>
<dbReference type="InterPro" id="IPR044492">
    <property type="entry name" value="P_typ_ATPase_HD_dom"/>
</dbReference>
<dbReference type="PANTHER" id="PTHR48085:SF5">
    <property type="entry name" value="CADMIUM_ZINC-TRANSPORTING ATPASE HMA4-RELATED"/>
    <property type="match status" value="1"/>
</dbReference>
<keyword evidence="7" id="KW-1003">Cell membrane</keyword>
<dbReference type="SUPFAM" id="SSF56784">
    <property type="entry name" value="HAD-like"/>
    <property type="match status" value="1"/>
</dbReference>
<evidence type="ECO:0000256" key="7">
    <source>
        <dbReference type="RuleBase" id="RU362081"/>
    </source>
</evidence>
<feature type="transmembrane region" description="Helical" evidence="7">
    <location>
        <begin position="670"/>
        <end position="690"/>
    </location>
</feature>
<dbReference type="InterPro" id="IPR001757">
    <property type="entry name" value="P_typ_ATPase"/>
</dbReference>
<dbReference type="InterPro" id="IPR027256">
    <property type="entry name" value="P-typ_ATPase_IB"/>
</dbReference>
<dbReference type="PROSITE" id="PS00154">
    <property type="entry name" value="ATPASE_E1_E2"/>
    <property type="match status" value="1"/>
</dbReference>
<accession>A0ABN0B1B6</accession>
<keyword evidence="7" id="KW-0479">Metal-binding</keyword>
<gene>
    <name evidence="9" type="ORF">HMPREF9248_1140</name>
</gene>
<keyword evidence="5 7" id="KW-1133">Transmembrane helix</keyword>
<keyword evidence="9" id="KW-0378">Hydrolase</keyword>
<proteinExistence type="inferred from homology"/>
<dbReference type="Gene3D" id="3.40.1110.10">
    <property type="entry name" value="Calcium-transporting ATPase, cytoplasmic domain N"/>
    <property type="match status" value="1"/>
</dbReference>
<comment type="caution">
    <text evidence="7">Lacks conserved residue(s) required for the propagation of feature annotation.</text>
</comment>
<keyword evidence="7" id="KW-0067">ATP-binding</keyword>
<keyword evidence="7" id="KW-0547">Nucleotide-binding</keyword>
<dbReference type="GO" id="GO:0016787">
    <property type="term" value="F:hydrolase activity"/>
    <property type="evidence" value="ECO:0007669"/>
    <property type="project" value="UniProtKB-KW"/>
</dbReference>
<keyword evidence="6 7" id="KW-0472">Membrane</keyword>
<dbReference type="InterPro" id="IPR018303">
    <property type="entry name" value="ATPase_P-typ_P_site"/>
</dbReference>
<dbReference type="SFLD" id="SFLDG00002">
    <property type="entry name" value="C1.7:_P-type_atpase_like"/>
    <property type="match status" value="1"/>
</dbReference>
<comment type="subcellular location">
    <subcellularLocation>
        <location evidence="1">Cell membrane</location>
        <topology evidence="1">Multi-pass membrane protein</topology>
    </subcellularLocation>
</comment>
<dbReference type="PANTHER" id="PTHR48085">
    <property type="entry name" value="CADMIUM/ZINC-TRANSPORTING ATPASE HMA2-RELATED"/>
    <property type="match status" value="1"/>
</dbReference>
<dbReference type="InterPro" id="IPR036412">
    <property type="entry name" value="HAD-like_sf"/>
</dbReference>
<keyword evidence="4" id="KW-1278">Translocase</keyword>
<dbReference type="InterPro" id="IPR008250">
    <property type="entry name" value="ATPase_P-typ_transduc_dom_A_sf"/>
</dbReference>
<evidence type="ECO:0000256" key="4">
    <source>
        <dbReference type="ARBA" id="ARBA00022967"/>
    </source>
</evidence>
<evidence type="ECO:0000259" key="8">
    <source>
        <dbReference type="Pfam" id="PF00122"/>
    </source>
</evidence>
<evidence type="ECO:0000313" key="10">
    <source>
        <dbReference type="Proteomes" id="UP000004431"/>
    </source>
</evidence>
<keyword evidence="3 7" id="KW-0812">Transmembrane</keyword>
<sequence length="724" mass="78365">MQFTIQSRTSTRVRFVLDAGFISAAEARGLAYDIMALEGVVRASVHPANMSLIVEFDDVRNQAQNQLQNQAIYEYVCSYLANTTSLSLPAVSEPALNSKALAYESLQEHNTFMLNVAHLLFHRVIIHSIPLPLPLFFAWIAYRAWFFIRKGIESLAEKELRVEVLDACVIAISIARGELASAGTIMFLLSLSDCVQQHVQARTKLSLKGGIVSRSQWVWKRVLGEDVKVALESIVPGDEIHVLSGASIPVDGVVVLGAAEVNEASLTGESRLVHKDPEDSVYAGTALESGDIIVRTTAQAGNSRIDSIVEMVEESAQLKAQAQSKAERLADGLVPYSFIGFFVVGLLTRNIRQALSVLMVDYSCAIKLSVPIAIASAMDEMVKNGIVVKGGKFFEAMAAADMIVFDKTGTLTRAVPELVDVISFCELPASEILRIAACIEEHFPHSVARAITSAAAAQNLDHTKEVHTKVEYVVAHGIKTHVNGKVVCVGSSRFVFDVEHAAKPANLEEQLARVARKHKAHLSYIYMSYDKQLAGVLCINDPLRADAAATICALKDQGFSRVVMLTGDSEHIAAQVASALHIDEYKAQVLPEDKLAFIKQAQREGYTVAMVGDGINDSPALAQANVSIALSDASDIARAVADISIHNQQLHSLVVARTASQLLMQRVHNGFVGIVGVNSSLILLGLLGIMSPIHAAYIHNGYTFALTLANMRGLLRAKGDDVLE</sequence>
<evidence type="ECO:0000313" key="9">
    <source>
        <dbReference type="EMBL" id="EFL44489.1"/>
    </source>
</evidence>
<evidence type="ECO:0000256" key="2">
    <source>
        <dbReference type="ARBA" id="ARBA00006024"/>
    </source>
</evidence>
<dbReference type="InterPro" id="IPR059000">
    <property type="entry name" value="ATPase_P-type_domA"/>
</dbReference>
<reference evidence="9 10" key="1">
    <citation type="submission" date="2010-08" db="EMBL/GenBank/DDBJ databases">
        <authorList>
            <person name="Durkin A.S."/>
            <person name="Madupu R."/>
            <person name="Torralba M."/>
            <person name="Gillis M."/>
            <person name="Methe B."/>
            <person name="Sutton G."/>
            <person name="Nelson K.E."/>
        </authorList>
    </citation>
    <scope>NUCLEOTIDE SEQUENCE [LARGE SCALE GENOMIC DNA]</scope>
    <source>
        <strain evidence="9 10">PB189-T1-4</strain>
    </source>
</reference>
<dbReference type="EMBL" id="AEDQ01000014">
    <property type="protein sequence ID" value="EFL44489.1"/>
    <property type="molecule type" value="Genomic_DNA"/>
</dbReference>
<dbReference type="InterPro" id="IPR023299">
    <property type="entry name" value="ATPase_P-typ_cyto_dom_N"/>
</dbReference>
<dbReference type="Proteomes" id="UP000004431">
    <property type="component" value="Unassembled WGS sequence"/>
</dbReference>
<keyword evidence="10" id="KW-1185">Reference proteome</keyword>
<dbReference type="Gene3D" id="3.40.50.1000">
    <property type="entry name" value="HAD superfamily/HAD-like"/>
    <property type="match status" value="1"/>
</dbReference>
<dbReference type="Pfam" id="PF00122">
    <property type="entry name" value="E1-E2_ATPase"/>
    <property type="match status" value="1"/>
</dbReference>
<organism evidence="9 10">
    <name type="scientific">Fannyhessea vaginae PB189-T1-4</name>
    <dbReference type="NCBI Taxonomy" id="866774"/>
    <lineage>
        <taxon>Bacteria</taxon>
        <taxon>Bacillati</taxon>
        <taxon>Actinomycetota</taxon>
        <taxon>Coriobacteriia</taxon>
        <taxon>Coriobacteriales</taxon>
        <taxon>Atopobiaceae</taxon>
        <taxon>Fannyhessea</taxon>
    </lineage>
</organism>
<dbReference type="Gene3D" id="2.70.150.10">
    <property type="entry name" value="Calcium-transporting ATPase, cytoplasmic transduction domain A"/>
    <property type="match status" value="1"/>
</dbReference>
<evidence type="ECO:0000256" key="6">
    <source>
        <dbReference type="ARBA" id="ARBA00023136"/>
    </source>
</evidence>
<evidence type="ECO:0000256" key="5">
    <source>
        <dbReference type="ARBA" id="ARBA00022989"/>
    </source>
</evidence>
<evidence type="ECO:0000256" key="3">
    <source>
        <dbReference type="ARBA" id="ARBA00022692"/>
    </source>
</evidence>
<dbReference type="InterPro" id="IPR023214">
    <property type="entry name" value="HAD_sf"/>
</dbReference>
<dbReference type="SFLD" id="SFLDF00027">
    <property type="entry name" value="p-type_atpase"/>
    <property type="match status" value="1"/>
</dbReference>
<dbReference type="NCBIfam" id="TIGR01494">
    <property type="entry name" value="ATPase_P-type"/>
    <property type="match status" value="1"/>
</dbReference>
<dbReference type="NCBIfam" id="TIGR01525">
    <property type="entry name" value="ATPase-IB_hvy"/>
    <property type="match status" value="1"/>
</dbReference>